<comment type="caution">
    <text evidence="2">The sequence shown here is derived from an EMBL/GenBank/DDBJ whole genome shotgun (WGS) entry which is preliminary data.</text>
</comment>
<protein>
    <recommendedName>
        <fullName evidence="1">AAA-ATPase-like domain-containing protein</fullName>
    </recommendedName>
</protein>
<gene>
    <name evidence="2" type="ORF">XJ44_04260</name>
</gene>
<dbReference type="Proteomes" id="UP000242616">
    <property type="component" value="Unassembled WGS sequence"/>
</dbReference>
<reference evidence="2 3" key="1">
    <citation type="submission" date="2015-06" db="EMBL/GenBank/DDBJ databases">
        <title>Genome sequencing of Thermotogales isolates from hydrothermal vents.</title>
        <authorList>
            <person name="Haverkamp T.H."/>
            <person name="Kublanov I.V."/>
            <person name="Nesbo C.L."/>
        </authorList>
    </citation>
    <scope>NUCLEOTIDE SEQUENCE [LARGE SCALE GENOMIC DNA]</scope>
    <source>
        <strain evidence="3">ik275mar</strain>
    </source>
</reference>
<keyword evidence="3" id="KW-1185">Reference proteome</keyword>
<dbReference type="PANTHER" id="PTHR34825">
    <property type="entry name" value="CONSERVED PROTEIN, WITH A WEAK D-GALACTARATE DEHYDRATASE/ALTRONATE HYDROLASE DOMAIN"/>
    <property type="match status" value="1"/>
</dbReference>
<name>A0ABX3ILG6_9BACT</name>
<evidence type="ECO:0000313" key="3">
    <source>
        <dbReference type="Proteomes" id="UP000242616"/>
    </source>
</evidence>
<dbReference type="InterPro" id="IPR018631">
    <property type="entry name" value="AAA-ATPase-like_dom"/>
</dbReference>
<dbReference type="InterPro" id="IPR027417">
    <property type="entry name" value="P-loop_NTPase"/>
</dbReference>
<accession>A0ABX3ILG6</accession>
<dbReference type="SUPFAM" id="SSF52540">
    <property type="entry name" value="P-loop containing nucleoside triphosphate hydrolases"/>
    <property type="match status" value="1"/>
</dbReference>
<dbReference type="RefSeq" id="WP_158071828.1">
    <property type="nucleotide sequence ID" value="NZ_LBFC01000017.1"/>
</dbReference>
<dbReference type="Pfam" id="PF09820">
    <property type="entry name" value="AAA-ATPase_like"/>
    <property type="match status" value="1"/>
</dbReference>
<evidence type="ECO:0000313" key="2">
    <source>
        <dbReference type="EMBL" id="ONN27357.1"/>
    </source>
</evidence>
<feature type="domain" description="AAA-ATPase-like" evidence="1">
    <location>
        <begin position="5"/>
        <end position="203"/>
    </location>
</feature>
<evidence type="ECO:0000259" key="1">
    <source>
        <dbReference type="Pfam" id="PF09820"/>
    </source>
</evidence>
<organism evidence="2 3">
    <name type="scientific">Thermosipho affectus</name>
    <dbReference type="NCBI Taxonomy" id="660294"/>
    <lineage>
        <taxon>Bacteria</taxon>
        <taxon>Thermotogati</taxon>
        <taxon>Thermotogota</taxon>
        <taxon>Thermotogae</taxon>
        <taxon>Thermotogales</taxon>
        <taxon>Fervidobacteriaceae</taxon>
        <taxon>Thermosipho</taxon>
    </lineage>
</organism>
<sequence>MKRLPIGIQSFAKLREDKGFYYVDKTRFIKMLSEETSGYFFLSRPRRFGKSLFLDTLRQAFLGKKELFKGLYLEKNWDWSKKYPVIYISFGAGVTKDVKILETRMKYIIDDHAKEYELELEKEVIPDRFLELIEKVYKKEKEKVVILVDEYDKPILDNIEEKEIAKEMRESLKNFYSVIKDADEYIKFVFITGVTKFSKASIFSGLNNLNDMTLDPRYASICGITQKELEEGFKELLEGVDKEEMKKW</sequence>
<dbReference type="EMBL" id="LBFC01000017">
    <property type="protein sequence ID" value="ONN27357.1"/>
    <property type="molecule type" value="Genomic_DNA"/>
</dbReference>
<proteinExistence type="predicted"/>
<feature type="non-terminal residue" evidence="2">
    <location>
        <position position="248"/>
    </location>
</feature>
<dbReference type="Gene3D" id="3.40.50.300">
    <property type="entry name" value="P-loop containing nucleotide triphosphate hydrolases"/>
    <property type="match status" value="1"/>
</dbReference>
<dbReference type="PANTHER" id="PTHR34825:SF1">
    <property type="entry name" value="AAA-ATPASE-LIKE DOMAIN-CONTAINING PROTEIN"/>
    <property type="match status" value="1"/>
</dbReference>